<feature type="compositionally biased region" description="Low complexity" evidence="1">
    <location>
        <begin position="142"/>
        <end position="162"/>
    </location>
</feature>
<dbReference type="EMBL" id="LAVA02000042">
    <property type="protein sequence ID" value="OIJ66288.1"/>
    <property type="molecule type" value="Genomic_DNA"/>
</dbReference>
<evidence type="ECO:0000256" key="2">
    <source>
        <dbReference type="SAM" id="Phobius"/>
    </source>
</evidence>
<feature type="region of interest" description="Disordered" evidence="1">
    <location>
        <begin position="139"/>
        <end position="189"/>
    </location>
</feature>
<feature type="chain" id="PRO_5038987919" description="CopC domain-containing protein" evidence="3">
    <location>
        <begin position="30"/>
        <end position="226"/>
    </location>
</feature>
<feature type="signal peptide" evidence="3">
    <location>
        <begin position="1"/>
        <end position="29"/>
    </location>
</feature>
<protein>
    <recommendedName>
        <fullName evidence="6">CopC domain-containing protein</fullName>
    </recommendedName>
</protein>
<keyword evidence="5" id="KW-1185">Reference proteome</keyword>
<dbReference type="AlphaFoldDB" id="A0A1J4NVG6"/>
<name>A0A1J4NVG6_9ACTN</name>
<proteinExistence type="predicted"/>
<evidence type="ECO:0000313" key="4">
    <source>
        <dbReference type="EMBL" id="OIJ66288.1"/>
    </source>
</evidence>
<evidence type="ECO:0000256" key="1">
    <source>
        <dbReference type="SAM" id="MobiDB-lite"/>
    </source>
</evidence>
<dbReference type="Proteomes" id="UP000034196">
    <property type="component" value="Unassembled WGS sequence"/>
</dbReference>
<evidence type="ECO:0008006" key="6">
    <source>
        <dbReference type="Google" id="ProtNLM"/>
    </source>
</evidence>
<dbReference type="STRING" id="1428628.WN71_018965"/>
<sequence length="226" mass="22585">MLIPSRPRRAGARIAAAAVLTAAASSALAGAPAAVAAPGDNGDVKIHEVGTPFTDERNQPKVCHFYLDAFAFDTVQRITWTIETQPTVPGGPTRNGGITLVGGVGHTEPVADLPDGMYKLTWQIVGGTGAGKHKVFQVDCQPSSASPSPSGSAGSPGPSASPVSTGRPTGRPTGPVIAPNGGPPAGGGGLARSEAFSPVAGAAAVGLATVAGVVWYRLRRRTHGAS</sequence>
<keyword evidence="3" id="KW-0732">Signal</keyword>
<reference evidence="4" key="1">
    <citation type="submission" date="2016-10" db="EMBL/GenBank/DDBJ databases">
        <title>Genome sequence of Streptomyces mangrovisoli MUSC 149.</title>
        <authorList>
            <person name="Lee L.-H."/>
            <person name="Ser H.-L."/>
        </authorList>
    </citation>
    <scope>NUCLEOTIDE SEQUENCE [LARGE SCALE GENOMIC DNA]</scope>
    <source>
        <strain evidence="4">MUSC 149</strain>
    </source>
</reference>
<dbReference type="RefSeq" id="WP_046590416.1">
    <property type="nucleotide sequence ID" value="NZ_LAVA02000042.1"/>
</dbReference>
<evidence type="ECO:0000313" key="5">
    <source>
        <dbReference type="Proteomes" id="UP000034196"/>
    </source>
</evidence>
<keyword evidence="2" id="KW-0472">Membrane</keyword>
<keyword evidence="2" id="KW-1133">Transmembrane helix</keyword>
<dbReference type="PROSITE" id="PS51318">
    <property type="entry name" value="TAT"/>
    <property type="match status" value="1"/>
</dbReference>
<evidence type="ECO:0000256" key="3">
    <source>
        <dbReference type="SAM" id="SignalP"/>
    </source>
</evidence>
<accession>A0A1J4NVG6</accession>
<feature type="transmembrane region" description="Helical" evidence="2">
    <location>
        <begin position="199"/>
        <end position="218"/>
    </location>
</feature>
<keyword evidence="2" id="KW-0812">Transmembrane</keyword>
<dbReference type="OrthoDB" id="4200847at2"/>
<gene>
    <name evidence="4" type="ORF">WN71_018965</name>
</gene>
<dbReference type="InterPro" id="IPR006311">
    <property type="entry name" value="TAT_signal"/>
</dbReference>
<comment type="caution">
    <text evidence="4">The sequence shown here is derived from an EMBL/GenBank/DDBJ whole genome shotgun (WGS) entry which is preliminary data.</text>
</comment>
<organism evidence="4 5">
    <name type="scientific">Streptomyces mangrovisoli</name>
    <dbReference type="NCBI Taxonomy" id="1428628"/>
    <lineage>
        <taxon>Bacteria</taxon>
        <taxon>Bacillati</taxon>
        <taxon>Actinomycetota</taxon>
        <taxon>Actinomycetes</taxon>
        <taxon>Kitasatosporales</taxon>
        <taxon>Streptomycetaceae</taxon>
        <taxon>Streptomyces</taxon>
    </lineage>
</organism>